<dbReference type="Proteomes" id="UP001501706">
    <property type="component" value="Unassembled WGS sequence"/>
</dbReference>
<dbReference type="PIRSF" id="PIRSF017082">
    <property type="entry name" value="YflP"/>
    <property type="match status" value="1"/>
</dbReference>
<gene>
    <name evidence="3" type="ORF">GCM10009097_21620</name>
</gene>
<dbReference type="RefSeq" id="WP_343927507.1">
    <property type="nucleotide sequence ID" value="NZ_BAAAEN010000006.1"/>
</dbReference>
<dbReference type="PANTHER" id="PTHR42928">
    <property type="entry name" value="TRICARBOXYLATE-BINDING PROTEIN"/>
    <property type="match status" value="1"/>
</dbReference>
<feature type="chain" id="PRO_5045905025" evidence="2">
    <location>
        <begin position="24"/>
        <end position="326"/>
    </location>
</feature>
<accession>A0ABN1BT79</accession>
<comment type="caution">
    <text evidence="3">The sequence shown here is derived from an EMBL/GenBank/DDBJ whole genome shotgun (WGS) entry which is preliminary data.</text>
</comment>
<dbReference type="Gene3D" id="3.40.190.150">
    <property type="entry name" value="Bordetella uptake gene, domain 1"/>
    <property type="match status" value="1"/>
</dbReference>
<dbReference type="PANTHER" id="PTHR42928:SF5">
    <property type="entry name" value="BLR1237 PROTEIN"/>
    <property type="match status" value="1"/>
</dbReference>
<dbReference type="CDD" id="cd07012">
    <property type="entry name" value="PBP2_Bug_TTT"/>
    <property type="match status" value="1"/>
</dbReference>
<dbReference type="Gene3D" id="3.40.190.10">
    <property type="entry name" value="Periplasmic binding protein-like II"/>
    <property type="match status" value="1"/>
</dbReference>
<dbReference type="EMBL" id="BAAAEN010000006">
    <property type="protein sequence ID" value="GAA0504396.1"/>
    <property type="molecule type" value="Genomic_DNA"/>
</dbReference>
<evidence type="ECO:0000313" key="3">
    <source>
        <dbReference type="EMBL" id="GAA0504396.1"/>
    </source>
</evidence>
<evidence type="ECO:0000256" key="2">
    <source>
        <dbReference type="SAM" id="SignalP"/>
    </source>
</evidence>
<evidence type="ECO:0000313" key="4">
    <source>
        <dbReference type="Proteomes" id="UP001501706"/>
    </source>
</evidence>
<dbReference type="Pfam" id="PF03401">
    <property type="entry name" value="TctC"/>
    <property type="match status" value="1"/>
</dbReference>
<proteinExistence type="inferred from homology"/>
<evidence type="ECO:0000256" key="1">
    <source>
        <dbReference type="ARBA" id="ARBA00006987"/>
    </source>
</evidence>
<dbReference type="InterPro" id="IPR005064">
    <property type="entry name" value="BUG"/>
</dbReference>
<feature type="signal peptide" evidence="2">
    <location>
        <begin position="1"/>
        <end position="23"/>
    </location>
</feature>
<dbReference type="SUPFAM" id="SSF53850">
    <property type="entry name" value="Periplasmic binding protein-like II"/>
    <property type="match status" value="1"/>
</dbReference>
<comment type="similarity">
    <text evidence="1">Belongs to the UPF0065 (bug) family.</text>
</comment>
<organism evidence="3 4">
    <name type="scientific">Pigmentiphaga daeguensis</name>
    <dbReference type="NCBI Taxonomy" id="414049"/>
    <lineage>
        <taxon>Bacteria</taxon>
        <taxon>Pseudomonadati</taxon>
        <taxon>Pseudomonadota</taxon>
        <taxon>Betaproteobacteria</taxon>
        <taxon>Burkholderiales</taxon>
        <taxon>Alcaligenaceae</taxon>
        <taxon>Pigmentiphaga</taxon>
    </lineage>
</organism>
<protein>
    <submittedName>
        <fullName evidence="3">Tripartite tricarboxylate transporter substrate binding protein BugE</fullName>
    </submittedName>
</protein>
<keyword evidence="4" id="KW-1185">Reference proteome</keyword>
<name>A0ABN1BT79_9BURK</name>
<dbReference type="InterPro" id="IPR042100">
    <property type="entry name" value="Bug_dom1"/>
</dbReference>
<keyword evidence="2" id="KW-0732">Signal</keyword>
<sequence>MNRSALLRCGLLIALAPHCAAYAQDPFTIDRPVRLIVPFAAGNTLDSSARVVAEAFLRITGQPLIVDNKPGGAGSIAAHLGASAAPDGYTVLMASSGMLAINPHAFSRLNYDPVNDFKAVTGFVGSPMVMAVNKNVPADNLQGFIDWTLKNPGKVSYASFTAGNPSHFAGMILNKRTGMDMAHVPYNGTSPAVQNLIGEQIQAAFVNSLAVAPYLAEGRVKILATTSPKRRPNLPNVPTFTELGYPELEILLWTTLMVPCNTPEAPVRALHAAFVKALADKEVESKLNNMDFVTMPSTPEETTRFIASESARWKEAVRLSGFKATE</sequence>
<reference evidence="3 4" key="1">
    <citation type="journal article" date="2019" name="Int. J. Syst. Evol. Microbiol.">
        <title>The Global Catalogue of Microorganisms (GCM) 10K type strain sequencing project: providing services to taxonomists for standard genome sequencing and annotation.</title>
        <authorList>
            <consortium name="The Broad Institute Genomics Platform"/>
            <consortium name="The Broad Institute Genome Sequencing Center for Infectious Disease"/>
            <person name="Wu L."/>
            <person name="Ma J."/>
        </authorList>
    </citation>
    <scope>NUCLEOTIDE SEQUENCE [LARGE SCALE GENOMIC DNA]</scope>
    <source>
        <strain evidence="3 4">JCM 14330</strain>
    </source>
</reference>